<dbReference type="Gene3D" id="3.30.160.60">
    <property type="entry name" value="Classic Zinc Finger"/>
    <property type="match status" value="1"/>
</dbReference>
<evidence type="ECO:0000259" key="5">
    <source>
        <dbReference type="PROSITE" id="PS51898"/>
    </source>
</evidence>
<dbReference type="GO" id="GO:0008907">
    <property type="term" value="F:integrase activity"/>
    <property type="evidence" value="ECO:0007669"/>
    <property type="project" value="InterPro"/>
</dbReference>
<keyword evidence="3" id="KW-0233">DNA recombination</keyword>
<dbReference type="InterPro" id="IPR004191">
    <property type="entry name" value="Integrase_Tn916-type_DNA-bd_N"/>
</dbReference>
<dbReference type="CDD" id="cd01189">
    <property type="entry name" value="INT_ICEBs1_C_like"/>
    <property type="match status" value="1"/>
</dbReference>
<dbReference type="InterPro" id="IPR013762">
    <property type="entry name" value="Integrase-like_cat_sf"/>
</dbReference>
<dbReference type="GO" id="GO:0003677">
    <property type="term" value="F:DNA binding"/>
    <property type="evidence" value="ECO:0007669"/>
    <property type="project" value="UniProtKB-UniRule"/>
</dbReference>
<dbReference type="AlphaFoldDB" id="A0A3E2N545"/>
<accession>A0A3E2N545</accession>
<dbReference type="GO" id="GO:0006310">
    <property type="term" value="P:DNA recombination"/>
    <property type="evidence" value="ECO:0007669"/>
    <property type="project" value="UniProtKB-KW"/>
</dbReference>
<feature type="domain" description="Tyr recombinase" evidence="5">
    <location>
        <begin position="178"/>
        <end position="402"/>
    </location>
</feature>
<dbReference type="InterPro" id="IPR002104">
    <property type="entry name" value="Integrase_catalytic"/>
</dbReference>
<dbReference type="InterPro" id="IPR010998">
    <property type="entry name" value="Integrase_recombinase_N"/>
</dbReference>
<dbReference type="SUPFAM" id="SSF54171">
    <property type="entry name" value="DNA-binding domain"/>
    <property type="match status" value="1"/>
</dbReference>
<dbReference type="Proteomes" id="UP000260680">
    <property type="component" value="Unassembled WGS sequence"/>
</dbReference>
<evidence type="ECO:0000259" key="6">
    <source>
        <dbReference type="PROSITE" id="PS51900"/>
    </source>
</evidence>
<evidence type="ECO:0000256" key="3">
    <source>
        <dbReference type="ARBA" id="ARBA00023172"/>
    </source>
</evidence>
<dbReference type="InterPro" id="IPR050090">
    <property type="entry name" value="Tyrosine_recombinase_XerCD"/>
</dbReference>
<reference evidence="7 8" key="1">
    <citation type="submission" date="2018-07" db="EMBL/GenBank/DDBJ databases">
        <title>New species, Clostridium PI-S10-A1B.</title>
        <authorList>
            <person name="Krishna G."/>
            <person name="Summeta K."/>
            <person name="Shikha S."/>
            <person name="Prabhu P.B."/>
            <person name="Suresh K."/>
        </authorList>
    </citation>
    <scope>NUCLEOTIDE SEQUENCE [LARGE SCALE GENOMIC DNA]</scope>
    <source>
        <strain evidence="7 8">PI-S10-A1B</strain>
    </source>
</reference>
<gene>
    <name evidence="7" type="ORF">DS742_25745</name>
</gene>
<protein>
    <submittedName>
        <fullName evidence="7">Site-specific integrase</fullName>
    </submittedName>
</protein>
<dbReference type="InterPro" id="IPR016177">
    <property type="entry name" value="DNA-bd_dom_sf"/>
</dbReference>
<evidence type="ECO:0000313" key="8">
    <source>
        <dbReference type="Proteomes" id="UP000260680"/>
    </source>
</evidence>
<dbReference type="PROSITE" id="PS51900">
    <property type="entry name" value="CB"/>
    <property type="match status" value="1"/>
</dbReference>
<feature type="domain" description="Core-binding (CB)" evidence="6">
    <location>
        <begin position="71"/>
        <end position="152"/>
    </location>
</feature>
<evidence type="ECO:0000256" key="4">
    <source>
        <dbReference type="PROSITE-ProRule" id="PRU01248"/>
    </source>
</evidence>
<dbReference type="OrthoDB" id="9785687at2"/>
<dbReference type="InterPro" id="IPR011010">
    <property type="entry name" value="DNA_brk_join_enz"/>
</dbReference>
<dbReference type="Gene3D" id="1.10.443.10">
    <property type="entry name" value="Intergrase catalytic core"/>
    <property type="match status" value="1"/>
</dbReference>
<proteinExistence type="inferred from homology"/>
<dbReference type="Gene3D" id="1.10.150.130">
    <property type="match status" value="1"/>
</dbReference>
<dbReference type="PROSITE" id="PS51898">
    <property type="entry name" value="TYR_RECOMBINASE"/>
    <property type="match status" value="1"/>
</dbReference>
<name>A0A3E2N545_9FIRM</name>
<dbReference type="PANTHER" id="PTHR30349:SF41">
    <property type="entry name" value="INTEGRASE_RECOMBINASE PROTEIN MJ0367-RELATED"/>
    <property type="match status" value="1"/>
</dbReference>
<organism evidence="7 8">
    <name type="scientific">Lacrimispora amygdalina</name>
    <dbReference type="NCBI Taxonomy" id="253257"/>
    <lineage>
        <taxon>Bacteria</taxon>
        <taxon>Bacillati</taxon>
        <taxon>Bacillota</taxon>
        <taxon>Clostridia</taxon>
        <taxon>Lachnospirales</taxon>
        <taxon>Lachnospiraceae</taxon>
        <taxon>Lacrimispora</taxon>
    </lineage>
</organism>
<dbReference type="RefSeq" id="WP_117419794.1">
    <property type="nucleotide sequence ID" value="NZ_QOHO01000107.1"/>
</dbReference>
<keyword evidence="2 4" id="KW-0238">DNA-binding</keyword>
<evidence type="ECO:0000256" key="2">
    <source>
        <dbReference type="ARBA" id="ARBA00023125"/>
    </source>
</evidence>
<dbReference type="EMBL" id="QOHO01000107">
    <property type="protein sequence ID" value="RFZ76011.1"/>
    <property type="molecule type" value="Genomic_DNA"/>
</dbReference>
<dbReference type="PANTHER" id="PTHR30349">
    <property type="entry name" value="PHAGE INTEGRASE-RELATED"/>
    <property type="match status" value="1"/>
</dbReference>
<evidence type="ECO:0000313" key="7">
    <source>
        <dbReference type="EMBL" id="RFZ76011.1"/>
    </source>
</evidence>
<comment type="caution">
    <text evidence="7">The sequence shown here is derived from an EMBL/GenBank/DDBJ whole genome shotgun (WGS) entry which is preliminary data.</text>
</comment>
<dbReference type="SUPFAM" id="SSF56349">
    <property type="entry name" value="DNA breaking-rejoining enzymes"/>
    <property type="match status" value="1"/>
</dbReference>
<comment type="similarity">
    <text evidence="1">Belongs to the 'phage' integrase family.</text>
</comment>
<dbReference type="Pfam" id="PF02920">
    <property type="entry name" value="Integrase_DNA"/>
    <property type="match status" value="1"/>
</dbReference>
<evidence type="ECO:0000256" key="1">
    <source>
        <dbReference type="ARBA" id="ARBA00008857"/>
    </source>
</evidence>
<dbReference type="Pfam" id="PF00589">
    <property type="entry name" value="Phage_integrase"/>
    <property type="match status" value="1"/>
</dbReference>
<sequence>MAKIRKDTKGKVLHKGEDYKKEKKLYRYSYTDPLGKRRCIYSKDLGELREKEKQLQRDQLDGLDMYVQGKADVNFAFDRYIATKTELRSSTRTNYLYTYDRYVRKGFGKKKLSSVRYSDVVLFYNALLGKGLSVSTVDSVHTVLRPTFQLAVRDNVIRNNPADGAMAEVNKKWDGETGVRHALTIEEERAFLDCLNLQKNLKWKPLFTVMFGTGCRIGEVIGLRWDDADMDNGIITIDHDITYYPRSDKNYKCEYELALPKTEAGIRTIPMLKKVKEALELEKENQEKYGYHCVVELGGMKNFIFCNRFGGLLNPAGVNKVIKRIVSDHNAKEIVDAKKEGREPVIIPDFSCHITRHTFCTRLCENETNVKVIQSVMGHKDIQTTLDIYAEVSESKKKDIFDQLNDHDVI</sequence>
<dbReference type="InterPro" id="IPR044068">
    <property type="entry name" value="CB"/>
</dbReference>